<dbReference type="AlphaFoldDB" id="A0A432VS82"/>
<gene>
    <name evidence="10" type="primary">flgE</name>
    <name evidence="10" type="ORF">CWE06_09305</name>
</gene>
<keyword evidence="10" id="KW-0966">Cell projection</keyword>
<keyword evidence="10" id="KW-0969">Cilium</keyword>
<dbReference type="NCBIfam" id="TIGR03506">
    <property type="entry name" value="FlgEFG_subfam"/>
    <property type="match status" value="1"/>
</dbReference>
<evidence type="ECO:0000313" key="11">
    <source>
        <dbReference type="Proteomes" id="UP000288212"/>
    </source>
</evidence>
<evidence type="ECO:0000259" key="6">
    <source>
        <dbReference type="Pfam" id="PF00460"/>
    </source>
</evidence>
<comment type="caution">
    <text evidence="10">The sequence shown here is derived from an EMBL/GenBank/DDBJ whole genome shotgun (WGS) entry which is preliminary data.</text>
</comment>
<evidence type="ECO:0000259" key="8">
    <source>
        <dbReference type="Pfam" id="PF07559"/>
    </source>
</evidence>
<dbReference type="InterPro" id="IPR011491">
    <property type="entry name" value="FlgE_D2"/>
</dbReference>
<keyword evidence="11" id="KW-1185">Reference proteome</keyword>
<dbReference type="InterPro" id="IPR053967">
    <property type="entry name" value="LlgE_F_G-like_D1"/>
</dbReference>
<organism evidence="10 11">
    <name type="scientific">Aliidiomarina haloalkalitolerans</name>
    <dbReference type="NCBI Taxonomy" id="859059"/>
    <lineage>
        <taxon>Bacteria</taxon>
        <taxon>Pseudomonadati</taxon>
        <taxon>Pseudomonadota</taxon>
        <taxon>Gammaproteobacteria</taxon>
        <taxon>Alteromonadales</taxon>
        <taxon>Idiomarinaceae</taxon>
        <taxon>Aliidiomarina</taxon>
    </lineage>
</organism>
<evidence type="ECO:0000256" key="4">
    <source>
        <dbReference type="ARBA" id="ARBA00023143"/>
    </source>
</evidence>
<dbReference type="Pfam" id="PF00460">
    <property type="entry name" value="Flg_bb_rod"/>
    <property type="match status" value="1"/>
</dbReference>
<dbReference type="GO" id="GO:0009425">
    <property type="term" value="C:bacterial-type flagellum basal body"/>
    <property type="evidence" value="ECO:0007669"/>
    <property type="project" value="UniProtKB-SubCell"/>
</dbReference>
<dbReference type="Proteomes" id="UP000288212">
    <property type="component" value="Unassembled WGS sequence"/>
</dbReference>
<comment type="similarity">
    <text evidence="2 5">Belongs to the flagella basal body rod proteins family.</text>
</comment>
<dbReference type="GO" id="GO:0009424">
    <property type="term" value="C:bacterial-type flagellum hook"/>
    <property type="evidence" value="ECO:0007669"/>
    <property type="project" value="TreeGrafter"/>
</dbReference>
<sequence length="410" mass="43925">MSFSQALSGLRVSAESLNVVSNNIANARTVGFKSTGIRFADVYSDSRVGLGVRVGGLVQNFNAGNQETTNRNLDLAINGNGFFRLIQNDQTVFSRNGQFSLTKDGFIENAQGARLTGYNRGTAQGTAPEAIRIPADGISAQRTNNVDASFNLDSRAEAIAATGAGNQTFSPDDPNSYSYVSNVSVYDSLGTRHDVRMFFFKHDDNEWSVGFLTDQDQPLDPNAIPVQYDVATQPVEFAADGTIVVPDNGVGIAYNFDPQNGADPVNFALNLTGTTQFANNFEVAALAQDGYTSGSLLRLSVNEQGQIVGTYNNDQQQVLGTLALATFRNNEGLRAIGNNVWVETGNSGAPIVGVPGEAQFGQIASGVVEASNVDLNQELVDLIIAQRNYQANAQSIRTQDEVLQTTVNLR</sequence>
<comment type="function">
    <text evidence="5">A flexible structure which links the flagellar filament to the drive apparatus in the basal body.</text>
</comment>
<feature type="domain" description="Flagellar hook protein FlgE/F/G-like D1" evidence="9">
    <location>
        <begin position="76"/>
        <end position="137"/>
    </location>
</feature>
<dbReference type="PANTHER" id="PTHR30435:SF1">
    <property type="entry name" value="FLAGELLAR HOOK PROTEIN FLGE"/>
    <property type="match status" value="1"/>
</dbReference>
<dbReference type="OrthoDB" id="8578401at2"/>
<evidence type="ECO:0000256" key="2">
    <source>
        <dbReference type="ARBA" id="ARBA00009677"/>
    </source>
</evidence>
<dbReference type="Gene3D" id="2.60.98.20">
    <property type="entry name" value="Flagellar hook protein FlgE"/>
    <property type="match status" value="1"/>
</dbReference>
<evidence type="ECO:0000256" key="5">
    <source>
        <dbReference type="RuleBase" id="RU362116"/>
    </source>
</evidence>
<evidence type="ECO:0000256" key="3">
    <source>
        <dbReference type="ARBA" id="ARBA00019015"/>
    </source>
</evidence>
<dbReference type="InterPro" id="IPR010930">
    <property type="entry name" value="Flg_bb/hook_C_dom"/>
</dbReference>
<evidence type="ECO:0000256" key="1">
    <source>
        <dbReference type="ARBA" id="ARBA00004117"/>
    </source>
</evidence>
<dbReference type="NCBIfam" id="NF004238">
    <property type="entry name" value="PRK05682.1-1"/>
    <property type="match status" value="1"/>
</dbReference>
<proteinExistence type="inferred from homology"/>
<dbReference type="InterPro" id="IPR037058">
    <property type="entry name" value="Falgellar_hook_FlgE_sf"/>
</dbReference>
<comment type="subcellular location">
    <subcellularLocation>
        <location evidence="1 5">Bacterial flagellum basal body</location>
    </subcellularLocation>
</comment>
<dbReference type="PANTHER" id="PTHR30435">
    <property type="entry name" value="FLAGELLAR PROTEIN"/>
    <property type="match status" value="1"/>
</dbReference>
<evidence type="ECO:0000259" key="9">
    <source>
        <dbReference type="Pfam" id="PF22692"/>
    </source>
</evidence>
<feature type="domain" description="Flagellar basal body rod protein N-terminal" evidence="6">
    <location>
        <begin position="7"/>
        <end position="33"/>
    </location>
</feature>
<dbReference type="Pfam" id="PF06429">
    <property type="entry name" value="Flg_bbr_C"/>
    <property type="match status" value="1"/>
</dbReference>
<accession>A0A432VS82</accession>
<evidence type="ECO:0000259" key="7">
    <source>
        <dbReference type="Pfam" id="PF06429"/>
    </source>
</evidence>
<dbReference type="SUPFAM" id="SSF117143">
    <property type="entry name" value="Flagellar hook protein flgE"/>
    <property type="match status" value="1"/>
</dbReference>
<reference evidence="10 11" key="1">
    <citation type="journal article" date="2011" name="Front. Microbiol.">
        <title>Genomic signatures of strain selection and enhancement in Bacillus atrophaeus var. globigii, a historical biowarfare simulant.</title>
        <authorList>
            <person name="Gibbons H.S."/>
            <person name="Broomall S.M."/>
            <person name="McNew L.A."/>
            <person name="Daligault H."/>
            <person name="Chapman C."/>
            <person name="Bruce D."/>
            <person name="Karavis M."/>
            <person name="Krepps M."/>
            <person name="McGregor P.A."/>
            <person name="Hong C."/>
            <person name="Park K.H."/>
            <person name="Akmal A."/>
            <person name="Feldman A."/>
            <person name="Lin J.S."/>
            <person name="Chang W.E."/>
            <person name="Higgs B.W."/>
            <person name="Demirev P."/>
            <person name="Lindquist J."/>
            <person name="Liem A."/>
            <person name="Fochler E."/>
            <person name="Read T.D."/>
            <person name="Tapia R."/>
            <person name="Johnson S."/>
            <person name="Bishop-Lilly K.A."/>
            <person name="Detter C."/>
            <person name="Han C."/>
            <person name="Sozhamannan S."/>
            <person name="Rosenzweig C.N."/>
            <person name="Skowronski E.W."/>
        </authorList>
    </citation>
    <scope>NUCLEOTIDE SEQUENCE [LARGE SCALE GENOMIC DNA]</scope>
    <source>
        <strain evidence="10 11">AK5</strain>
    </source>
</reference>
<feature type="domain" description="Flagellar basal-body/hook protein C-terminal" evidence="7">
    <location>
        <begin position="365"/>
        <end position="409"/>
    </location>
</feature>
<dbReference type="InterPro" id="IPR037925">
    <property type="entry name" value="FlgE/F/G-like"/>
</dbReference>
<evidence type="ECO:0000313" key="10">
    <source>
        <dbReference type="EMBL" id="RUO19220.1"/>
    </source>
</evidence>
<dbReference type="Pfam" id="PF07559">
    <property type="entry name" value="FlgE_D2"/>
    <property type="match status" value="1"/>
</dbReference>
<keyword evidence="10" id="KW-0282">Flagellum</keyword>
<dbReference type="InterPro" id="IPR020013">
    <property type="entry name" value="Flagellar_FlgE/F/G"/>
</dbReference>
<feature type="domain" description="Flagellar hook protein FlgE D2" evidence="8">
    <location>
        <begin position="151"/>
        <end position="291"/>
    </location>
</feature>
<dbReference type="InterPro" id="IPR001444">
    <property type="entry name" value="Flag_bb_rod_N"/>
</dbReference>
<dbReference type="Pfam" id="PF22692">
    <property type="entry name" value="LlgE_F_G_D1"/>
    <property type="match status" value="1"/>
</dbReference>
<keyword evidence="4 5" id="KW-0975">Bacterial flagellum</keyword>
<name>A0A432VS82_9GAMM</name>
<dbReference type="EMBL" id="PIPI01000006">
    <property type="protein sequence ID" value="RUO19220.1"/>
    <property type="molecule type" value="Genomic_DNA"/>
</dbReference>
<dbReference type="GO" id="GO:0071978">
    <property type="term" value="P:bacterial-type flagellum-dependent swarming motility"/>
    <property type="evidence" value="ECO:0007669"/>
    <property type="project" value="TreeGrafter"/>
</dbReference>
<protein>
    <recommendedName>
        <fullName evidence="3 5">Flagellar hook protein FlgE</fullName>
    </recommendedName>
</protein>
<dbReference type="RefSeq" id="WP_126793411.1">
    <property type="nucleotide sequence ID" value="NZ_PIPI01000006.1"/>
</dbReference>
<dbReference type="GO" id="GO:0005829">
    <property type="term" value="C:cytosol"/>
    <property type="evidence" value="ECO:0007669"/>
    <property type="project" value="TreeGrafter"/>
</dbReference>